<gene>
    <name evidence="1" type="ORF">HHUB_2796</name>
</gene>
<dbReference type="AlphaFoldDB" id="A0A0U5H1G3"/>
<dbReference type="EMBL" id="LN831302">
    <property type="protein sequence ID" value="CQH58650.1"/>
    <property type="molecule type" value="Genomic_DNA"/>
</dbReference>
<dbReference type="RefSeq" id="WP_059057208.1">
    <property type="nucleotide sequence ID" value="NZ_CEML01000001.1"/>
</dbReference>
<proteinExistence type="predicted"/>
<dbReference type="NCBIfam" id="TIGR03624">
    <property type="entry name" value="putative hydrolase"/>
    <property type="match status" value="1"/>
</dbReference>
<dbReference type="NCBIfam" id="TIGR03883">
    <property type="entry name" value="DUF2342_F420"/>
    <property type="match status" value="1"/>
</dbReference>
<dbReference type="Gene3D" id="1.20.150.30">
    <property type="entry name" value="Zincin-like metallopeptidase, N-terminal domain"/>
    <property type="match status" value="1"/>
</dbReference>
<sequence length="323" mass="35291">MTLFESARAVANAGGDGAIDWDAVSEAAKAATDPGDLDLSEAEAEAYAADVRDARAQLRDVSGLEFDVPETVEIQNRHHWVDANVATFRRVFEPLNERASYLPGVARSLNTATTAGALAFVSRHVLGQYDPLLLADTSDHALYFVHPNVVGAADSLDVAFPRFRRWIAFHEVTHAAEFGAAPWLADHLEDQLEAGVAALADGEVRREAFRELHVAMTAVEGYAELLMDEAFDGEYADLRAKLDARRRGGSPLTNLVKRALGLQLKREQYERGRAFFETVAAERGLAGASRVWDDPEYLPTDAELDAPRAWLARVTDSAGETAE</sequence>
<dbReference type="GeneID" id="26659427"/>
<dbReference type="InterPro" id="IPR022454">
    <property type="entry name" value="CHP03883_F420-assoc"/>
</dbReference>
<dbReference type="Pfam" id="PF10103">
    <property type="entry name" value="Zincin_2"/>
    <property type="match status" value="1"/>
</dbReference>
<dbReference type="PANTHER" id="PTHR39420">
    <property type="match status" value="1"/>
</dbReference>
<dbReference type="SUPFAM" id="SSF55486">
    <property type="entry name" value="Metalloproteases ('zincins'), catalytic domain"/>
    <property type="match status" value="1"/>
</dbReference>
<accession>A0A0U5H1G3</accession>
<keyword evidence="2" id="KW-1185">Reference proteome</keyword>
<dbReference type="KEGG" id="hhb:Hhub_2796"/>
<dbReference type="OrthoDB" id="339796at2157"/>
<evidence type="ECO:0000313" key="1">
    <source>
        <dbReference type="EMBL" id="CQH58650.1"/>
    </source>
</evidence>
<dbReference type="InterPro" id="IPR042271">
    <property type="entry name" value="Zinicin_2_N"/>
</dbReference>
<dbReference type="Proteomes" id="UP000066737">
    <property type="component" value="Chromosome I"/>
</dbReference>
<organism evidence="1 2">
    <name type="scientific">Halobacterium hubeiense</name>
    <dbReference type="NCBI Taxonomy" id="1407499"/>
    <lineage>
        <taxon>Archaea</taxon>
        <taxon>Methanobacteriati</taxon>
        <taxon>Methanobacteriota</taxon>
        <taxon>Stenosarchaea group</taxon>
        <taxon>Halobacteria</taxon>
        <taxon>Halobacteriales</taxon>
        <taxon>Halobacteriaceae</taxon>
        <taxon>Halobacterium</taxon>
    </lineage>
</organism>
<dbReference type="InterPro" id="IPR018766">
    <property type="entry name" value="Zinicin_2"/>
</dbReference>
<dbReference type="STRING" id="1407499.HHUB_2796"/>
<reference evidence="2" key="1">
    <citation type="journal article" date="2016" name="Environ. Microbiol.">
        <title>The complete genome of a viable archaeum isolated from 123-million-year-old rock salt.</title>
        <authorList>
            <person name="Jaakkola S.T."/>
            <person name="Pfeiffer F."/>
            <person name="Ravantti J.J."/>
            <person name="Guo Q."/>
            <person name="Liu Y."/>
            <person name="Chen X."/>
            <person name="Ma H."/>
            <person name="Yang C."/>
            <person name="Oksanen H.M."/>
            <person name="Bamford D.H."/>
        </authorList>
    </citation>
    <scope>NUCLEOTIDE SEQUENCE</scope>
    <source>
        <strain evidence="2">JI20-1</strain>
    </source>
</reference>
<name>A0A0U5H1G3_9EURY</name>
<evidence type="ECO:0000313" key="2">
    <source>
        <dbReference type="Proteomes" id="UP000066737"/>
    </source>
</evidence>
<dbReference type="PANTHER" id="PTHR39420:SF1">
    <property type="entry name" value="HYDROLASE"/>
    <property type="match status" value="1"/>
</dbReference>
<protein>
    <submittedName>
        <fullName evidence="1">DUF2342 family protein</fullName>
    </submittedName>
</protein>